<accession>B9YE61</accession>
<dbReference type="EMBL" id="ACCF01000260">
    <property type="protein sequence ID" value="EEF65730.1"/>
    <property type="molecule type" value="Genomic_DNA"/>
</dbReference>
<protein>
    <submittedName>
        <fullName evidence="1">Uncharacterized protein</fullName>
    </submittedName>
</protein>
<dbReference type="Proteomes" id="UP000005950">
    <property type="component" value="Unassembled WGS sequence"/>
</dbReference>
<gene>
    <name evidence="1" type="ORF">HOLDEFILI_04135</name>
</gene>
<dbReference type="AlphaFoldDB" id="B9YE61"/>
<reference evidence="1 2" key="1">
    <citation type="submission" date="2008-12" db="EMBL/GenBank/DDBJ databases">
        <authorList>
            <person name="Fulton L."/>
            <person name="Clifton S."/>
            <person name="Fulton B."/>
            <person name="Xu J."/>
            <person name="Minx P."/>
            <person name="Pepin K.H."/>
            <person name="Johnson M."/>
            <person name="Bhonagiri V."/>
            <person name="Nash W.E."/>
            <person name="Mardis E.R."/>
            <person name="Wilson R.K."/>
        </authorList>
    </citation>
    <scope>NUCLEOTIDE SEQUENCE [LARGE SCALE GENOMIC DNA]</scope>
    <source>
        <strain evidence="1 2">DSM 12042</strain>
    </source>
</reference>
<dbReference type="STRING" id="545696.HOLDEFILI_04135"/>
<evidence type="ECO:0000313" key="1">
    <source>
        <dbReference type="EMBL" id="EEF65730.1"/>
    </source>
</evidence>
<comment type="caution">
    <text evidence="1">The sequence shown here is derived from an EMBL/GenBank/DDBJ whole genome shotgun (WGS) entry which is preliminary data.</text>
</comment>
<evidence type="ECO:0000313" key="2">
    <source>
        <dbReference type="Proteomes" id="UP000005950"/>
    </source>
</evidence>
<organism evidence="1 2">
    <name type="scientific">Holdemania filiformis DSM 12042</name>
    <dbReference type="NCBI Taxonomy" id="545696"/>
    <lineage>
        <taxon>Bacteria</taxon>
        <taxon>Bacillati</taxon>
        <taxon>Bacillota</taxon>
        <taxon>Erysipelotrichia</taxon>
        <taxon>Erysipelotrichales</taxon>
        <taxon>Erysipelotrichaceae</taxon>
        <taxon>Holdemania</taxon>
    </lineage>
</organism>
<sequence>MPQGRRKPELTSEGSKFLILNRKKNEKYRNSQLYNPLFK</sequence>
<reference evidence="1 2" key="2">
    <citation type="submission" date="2009-02" db="EMBL/GenBank/DDBJ databases">
        <title>Draft genome sequence of Holdemania filiformis DSM 12042.</title>
        <authorList>
            <person name="Sudarsanam P."/>
            <person name="Ley R."/>
            <person name="Guruge J."/>
            <person name="Turnbaugh P.J."/>
            <person name="Mahowald M."/>
            <person name="Liep D."/>
            <person name="Gordon J."/>
        </authorList>
    </citation>
    <scope>NUCLEOTIDE SEQUENCE [LARGE SCALE GENOMIC DNA]</scope>
    <source>
        <strain evidence="1 2">DSM 12042</strain>
    </source>
</reference>
<dbReference type="HOGENOM" id="CLU_3310942_0_0_9"/>
<name>B9YE61_9FIRM</name>
<proteinExistence type="predicted"/>